<dbReference type="Proteomes" id="UP000039021">
    <property type="component" value="Unassembled WGS sequence"/>
</dbReference>
<name>A0A916PB00_MYCTX</name>
<comment type="caution">
    <text evidence="1">The sequence shown here is derived from an EMBL/GenBank/DDBJ whole genome shotgun (WGS) entry which is preliminary data.</text>
</comment>
<protein>
    <submittedName>
        <fullName evidence="1">Uncharacterized protein</fullName>
    </submittedName>
</protein>
<accession>A0A916PB00</accession>
<gene>
    <name evidence="1" type="ORF">ERS007739_01592</name>
</gene>
<dbReference type="AlphaFoldDB" id="A0A916PB00"/>
<evidence type="ECO:0000313" key="1">
    <source>
        <dbReference type="EMBL" id="COX67503.1"/>
    </source>
</evidence>
<sequence>MSLGQWSVCSATLTGYLAAITWVNSAKATAPVTMSLTPRPEPNSAPPVENWMIPSLPASAKPLIAALTVSEEVQLIAGKAYEFCLA</sequence>
<organism evidence="1 2">
    <name type="scientific">Mycobacterium tuberculosis</name>
    <dbReference type="NCBI Taxonomy" id="1773"/>
    <lineage>
        <taxon>Bacteria</taxon>
        <taxon>Bacillati</taxon>
        <taxon>Actinomycetota</taxon>
        <taxon>Actinomycetes</taxon>
        <taxon>Mycobacteriales</taxon>
        <taxon>Mycobacteriaceae</taxon>
        <taxon>Mycobacterium</taxon>
        <taxon>Mycobacterium tuberculosis complex</taxon>
    </lineage>
</organism>
<reference evidence="2" key="1">
    <citation type="submission" date="2015-03" db="EMBL/GenBank/DDBJ databases">
        <authorList>
            <consortium name="Pathogen Informatics"/>
        </authorList>
    </citation>
    <scope>NUCLEOTIDE SEQUENCE [LARGE SCALE GENOMIC DNA]</scope>
    <source>
        <strain evidence="2">N09902308</strain>
    </source>
</reference>
<evidence type="ECO:0000313" key="2">
    <source>
        <dbReference type="Proteomes" id="UP000039021"/>
    </source>
</evidence>
<proteinExistence type="predicted"/>
<dbReference type="EMBL" id="CSBK01000631">
    <property type="protein sequence ID" value="COX67503.1"/>
    <property type="molecule type" value="Genomic_DNA"/>
</dbReference>